<feature type="transmembrane region" description="Helical" evidence="1">
    <location>
        <begin position="628"/>
        <end position="648"/>
    </location>
</feature>
<evidence type="ECO:0000313" key="2">
    <source>
        <dbReference type="EMBL" id="DAD89322.1"/>
    </source>
</evidence>
<name>A0A8S5N4Y4_9CAUD</name>
<keyword evidence="1" id="KW-0472">Membrane</keyword>
<dbReference type="SUPFAM" id="SSF53955">
    <property type="entry name" value="Lysozyme-like"/>
    <property type="match status" value="1"/>
</dbReference>
<evidence type="ECO:0000256" key="1">
    <source>
        <dbReference type="SAM" id="Phobius"/>
    </source>
</evidence>
<protein>
    <submittedName>
        <fullName evidence="2">Tail tape measure</fullName>
    </submittedName>
</protein>
<dbReference type="CDD" id="cd13402">
    <property type="entry name" value="LT_TF-like"/>
    <property type="match status" value="1"/>
</dbReference>
<keyword evidence="1" id="KW-0812">Transmembrane</keyword>
<accession>A0A8S5N4Y4</accession>
<organism evidence="2">
    <name type="scientific">Siphoviridae sp. ctaaA4</name>
    <dbReference type="NCBI Taxonomy" id="2826388"/>
    <lineage>
        <taxon>Viruses</taxon>
        <taxon>Duplodnaviria</taxon>
        <taxon>Heunggongvirae</taxon>
        <taxon>Uroviricota</taxon>
        <taxon>Caudoviricetes</taxon>
    </lineage>
</organism>
<keyword evidence="1" id="KW-1133">Transmembrane helix</keyword>
<dbReference type="InterPro" id="IPR023346">
    <property type="entry name" value="Lysozyme-like_dom_sf"/>
</dbReference>
<feature type="transmembrane region" description="Helical" evidence="1">
    <location>
        <begin position="660"/>
        <end position="682"/>
    </location>
</feature>
<feature type="transmembrane region" description="Helical" evidence="1">
    <location>
        <begin position="575"/>
        <end position="597"/>
    </location>
</feature>
<proteinExistence type="predicted"/>
<dbReference type="EMBL" id="BK015059">
    <property type="protein sequence ID" value="DAD89322.1"/>
    <property type="molecule type" value="Genomic_DNA"/>
</dbReference>
<sequence>MAATIELATAYITLAAETRGLSRQIGAELKASERFADSTGRNIGENLRRGIASKKPDADITALSQKVEADQKRLVAATNKAATDRAAAARKVEIAEARLWEVKNKGNATESQILAAQDRLSSARARYIEVSRRGVQQITAHNEALKSSQAVLQSATQQSASALFAPANNAVAAVRRMTTETGNAGGAFSRFGNLARSSYDVVASGATRTASVTRNAFSGVGSVASDVFRGRFSDAFNTVATGARNTSSSIAGSFRSGAANIGHSLTSAFRGTSATAEAEGRSASSRFSGGFRGIRERISGHFRGAFSGATSSAEEGGHRAGGAFGNAFKSALAGILAYVGIQQITNLTSSFVKEAGDLEQSLGAVDAVFKDSAGSIHNWAQAASTSVGISRNEYNQFASVLGSMLKNAGTPMDQLGDKTNKLITLGADLASMYGGTTADAIEAISAALRGEMDPIERYGISLNDAMLTQEGLRLGIQKTGGSFDTQQKQLIVQSLLFKQSADAQGNFYRETDTYQHKTQVLAAQWKDLSAQIGERFLPSAGAVAEWLSTQGLPLFKQFADAIAGVSKFLGETIQYWGPFALGMAAVLVPAGLLFAAFWAGTTAVSALAAAFTALGVAENFALWPVFAIVAGIAVLVGGLVAAYTNIGWFKDFVDTSFRNLQVVAGIVWQAILDAVNAFVGWWQTYAQPVIDQGIQAIQTAMMWLWQNVMIPAWQGIQTAIQWAWENVIQPIFTAINDVITHLLGPVFQWLWETIIVPAWQGIVQVVTWAWTTILQPMFQGIWAFITDILGPVFTWLWNEIIVPAWNGISTVIGFAWNNIIKPIMDAIVWVLQNIVGPVFTWLWNEIVSPAFNGIRIIIEIAWNIIRVIFDALYHIIKDVLGPIFTWLWDNIVKPTFNWISDHIGKTMGWVKDNILDPLGHWLQNDFANAWSKTVDIIGQAWDTLKKVVGTPVKWVVDTVINGALIDGYNGLNDVWSGADIPRIDTSGIPSFDVGGYTGPGGKYTPAGIVHADEFVIRKESRARFEKDNPGVLDYLNKHGHLPGFATGGRVRGYANGGKVVDPNNYFDVLGVGLDRAGKAVDDAVDWGFDRVKDAILIPVDAAANLAKEKFAGNEFVVGAVGLAQKSAHDIADFAKEKIKSFVPKFNPGAGVEQWRPTVEQALHIAGLPVTPDYINAWLSQIQSESGGDPGVTQNGYVDINTITGDLAQGLVQVIGSTFAAYRDPSLPNDRRHPLANLVAGMRYATARYGFGGQLGVIGHGHGYADGGRVTPALYDHGGIIRQGVQVIDHRRRDPDYVLTEKQWERMYKIADNADKSKHAGITIGTVQGYTAEEVAREIERRRRQEEALAYG</sequence>
<reference evidence="2" key="1">
    <citation type="journal article" date="2021" name="Proc. Natl. Acad. Sci. U.S.A.">
        <title>A Catalog of Tens of Thousands of Viruses from Human Metagenomes Reveals Hidden Associations with Chronic Diseases.</title>
        <authorList>
            <person name="Tisza M.J."/>
            <person name="Buck C.B."/>
        </authorList>
    </citation>
    <scope>NUCLEOTIDE SEQUENCE</scope>
    <source>
        <strain evidence="2">CtaaA4</strain>
    </source>
</reference>
<feature type="transmembrane region" description="Helical" evidence="1">
    <location>
        <begin position="604"/>
        <end position="622"/>
    </location>
</feature>